<keyword evidence="1" id="KW-0812">Transmembrane</keyword>
<comment type="caution">
    <text evidence="2">The sequence shown here is derived from an EMBL/GenBank/DDBJ whole genome shotgun (WGS) entry which is preliminary data.</text>
</comment>
<evidence type="ECO:0000313" key="3">
    <source>
        <dbReference type="Proteomes" id="UP000004358"/>
    </source>
</evidence>
<sequence>MPESASERVLVRGQISWVFHLLRAVGPILIVVGIALSVQKADIWDDVFFYGGIVFTGLVEAIGFAKRRSRLWCTDLGEGFTIHEVGQDHAFSDGDVLAMSLWDKRIFNNGNAAGVQRDVRYWVADRDKPIVMNYRVKEDQPDGIVDLHNRLLDMLEQRATQSLERGEHAAGEGWAISKTALATGASQESLVPFEQLLAVDVFGDEVCIWRTDDEHASIRFPIKGRNSYLLIRLLGKMIPERDASAAPSGGLGRILFERATRFKAIGWVLAIVLTLLSLLLFVVHPLLAIVAPLAVIGLSVLIYFYCERTAFRCHEQGVYKSGITGEQKLRYEDVESFTYSATRMYYNGAYTGTQTQMSFDPRPGSGAGKISYSANIQGADDDLEVLRSHVSQVVGSAMLHEIAEGRPVAWTPNITFFNDRIEFVPTSFFGGKKAPVQLPWNQIHNFDIQEGTFHIWSQGAEKSVIQEPVSSPNFFPGFHAFCTILLPEEANADELVEAE</sequence>
<dbReference type="RefSeq" id="WP_002652830.1">
    <property type="nucleotide sequence ID" value="NZ_CH672376.1"/>
</dbReference>
<feature type="transmembrane region" description="Helical" evidence="1">
    <location>
        <begin position="47"/>
        <end position="65"/>
    </location>
</feature>
<gene>
    <name evidence="2" type="ORF">DSM3645_24665</name>
</gene>
<protein>
    <submittedName>
        <fullName evidence="2">Uncharacterized protein</fullName>
    </submittedName>
</protein>
<feature type="transmembrane region" description="Helical" evidence="1">
    <location>
        <begin position="21"/>
        <end position="41"/>
    </location>
</feature>
<organism evidence="2 3">
    <name type="scientific">Blastopirellula marina DSM 3645</name>
    <dbReference type="NCBI Taxonomy" id="314230"/>
    <lineage>
        <taxon>Bacteria</taxon>
        <taxon>Pseudomonadati</taxon>
        <taxon>Planctomycetota</taxon>
        <taxon>Planctomycetia</taxon>
        <taxon>Pirellulales</taxon>
        <taxon>Pirellulaceae</taxon>
        <taxon>Blastopirellula</taxon>
    </lineage>
</organism>
<dbReference type="OrthoDB" id="236666at2"/>
<feature type="transmembrane region" description="Helical" evidence="1">
    <location>
        <begin position="289"/>
        <end position="306"/>
    </location>
</feature>
<keyword evidence="1" id="KW-1133">Transmembrane helix</keyword>
<reference evidence="2 3" key="1">
    <citation type="submission" date="2006-02" db="EMBL/GenBank/DDBJ databases">
        <authorList>
            <person name="Amann R."/>
            <person name="Ferriera S."/>
            <person name="Johnson J."/>
            <person name="Kravitz S."/>
            <person name="Halpern A."/>
            <person name="Remington K."/>
            <person name="Beeson K."/>
            <person name="Tran B."/>
            <person name="Rogers Y.-H."/>
            <person name="Friedman R."/>
            <person name="Venter J.C."/>
        </authorList>
    </citation>
    <scope>NUCLEOTIDE SEQUENCE [LARGE SCALE GENOMIC DNA]</scope>
    <source>
        <strain evidence="2 3">DSM 3645</strain>
    </source>
</reference>
<keyword evidence="1" id="KW-0472">Membrane</keyword>
<dbReference type="EMBL" id="AANZ01000013">
    <property type="protein sequence ID" value="EAQ79760.1"/>
    <property type="molecule type" value="Genomic_DNA"/>
</dbReference>
<dbReference type="HOGENOM" id="CLU_545935_0_0_0"/>
<evidence type="ECO:0000256" key="1">
    <source>
        <dbReference type="SAM" id="Phobius"/>
    </source>
</evidence>
<name>A3ZV24_9BACT</name>
<dbReference type="Proteomes" id="UP000004358">
    <property type="component" value="Unassembled WGS sequence"/>
</dbReference>
<proteinExistence type="predicted"/>
<feature type="transmembrane region" description="Helical" evidence="1">
    <location>
        <begin position="264"/>
        <end position="283"/>
    </location>
</feature>
<accession>A3ZV24</accession>
<evidence type="ECO:0000313" key="2">
    <source>
        <dbReference type="EMBL" id="EAQ79760.1"/>
    </source>
</evidence>
<dbReference type="AlphaFoldDB" id="A3ZV24"/>